<dbReference type="PANTHER" id="PTHR43709:SF2">
    <property type="entry name" value="DUF453 DOMAIN PROTEIN (AFU_ORTHOLOGUE AFUA_6G00360)"/>
    <property type="match status" value="1"/>
</dbReference>
<sequence>MSELAVSSVSFAQVAGNAQMGGTSRAIFFRREDLPQDKKQWESIFLGCIGSPDPYGRQLDGMGGGISSLSKVCVVGPSTRPDADVDYTFVALGVRDAEVDYSSNCGNMSTAVGPFAVDSGMLDNVPSSGVHESITVRIHNTNTGKLIHASFPVVDGEAAASGEFAMDGVAGTAARVRLDFVEPGGSRTGNLLPTGNVIDEVSGIQATLLDAGNPCCFVRSADLGIVNGRLSPQEIENRPELTERLDEIRRQAGVMMGLASSPEEVPGSVPKIAMISPSNEASGRSVVVRAMSVGQPHRAIPVTVALATAAAAKLPGTTVHACVSGRPAADEELNIQHAGGQLLVDARYDDAGHLVLATVFRSARRLMDGLIYWK</sequence>
<evidence type="ECO:0000256" key="2">
    <source>
        <dbReference type="ARBA" id="ARBA00023235"/>
    </source>
</evidence>
<dbReference type="Pfam" id="PF04303">
    <property type="entry name" value="PrpF"/>
    <property type="match status" value="1"/>
</dbReference>
<keyword evidence="4" id="KW-1185">Reference proteome</keyword>
<evidence type="ECO:0000313" key="3">
    <source>
        <dbReference type="EMBL" id="RKU42594.1"/>
    </source>
</evidence>
<evidence type="ECO:0000313" key="4">
    <source>
        <dbReference type="Proteomes" id="UP000275385"/>
    </source>
</evidence>
<evidence type="ECO:0000256" key="1">
    <source>
        <dbReference type="ARBA" id="ARBA00007673"/>
    </source>
</evidence>
<name>A0A420Y3X5_9PEZI</name>
<gene>
    <name evidence="3" type="ORF">DL546_004314</name>
</gene>
<dbReference type="OrthoDB" id="10267539at2759"/>
<proteinExistence type="inferred from homology"/>
<comment type="similarity">
    <text evidence="1">Belongs to the PrpF family.</text>
</comment>
<dbReference type="Proteomes" id="UP000275385">
    <property type="component" value="Unassembled WGS sequence"/>
</dbReference>
<reference evidence="3 4" key="1">
    <citation type="submission" date="2018-08" db="EMBL/GenBank/DDBJ databases">
        <title>Draft genome of the lignicolous fungus Coniochaeta pulveracea.</title>
        <authorList>
            <person name="Borstlap C.J."/>
            <person name="De Witt R.N."/>
            <person name="Botha A."/>
            <person name="Volschenk H."/>
        </authorList>
    </citation>
    <scope>NUCLEOTIDE SEQUENCE [LARGE SCALE GENOMIC DNA]</scope>
    <source>
        <strain evidence="3 4">CAB683</strain>
    </source>
</reference>
<dbReference type="PANTHER" id="PTHR43709">
    <property type="entry name" value="ACONITATE ISOMERASE-RELATED"/>
    <property type="match status" value="1"/>
</dbReference>
<dbReference type="STRING" id="177199.A0A420Y3X5"/>
<comment type="caution">
    <text evidence="3">The sequence shown here is derived from an EMBL/GenBank/DDBJ whole genome shotgun (WGS) entry which is preliminary data.</text>
</comment>
<protein>
    <recommendedName>
        <fullName evidence="5">PrpF family protein</fullName>
    </recommendedName>
</protein>
<organism evidence="3 4">
    <name type="scientific">Coniochaeta pulveracea</name>
    <dbReference type="NCBI Taxonomy" id="177199"/>
    <lineage>
        <taxon>Eukaryota</taxon>
        <taxon>Fungi</taxon>
        <taxon>Dikarya</taxon>
        <taxon>Ascomycota</taxon>
        <taxon>Pezizomycotina</taxon>
        <taxon>Sordariomycetes</taxon>
        <taxon>Sordariomycetidae</taxon>
        <taxon>Coniochaetales</taxon>
        <taxon>Coniochaetaceae</taxon>
        <taxon>Coniochaeta</taxon>
    </lineage>
</organism>
<dbReference type="GO" id="GO:0016853">
    <property type="term" value="F:isomerase activity"/>
    <property type="evidence" value="ECO:0007669"/>
    <property type="project" value="UniProtKB-KW"/>
</dbReference>
<accession>A0A420Y3X5</accession>
<evidence type="ECO:0008006" key="5">
    <source>
        <dbReference type="Google" id="ProtNLM"/>
    </source>
</evidence>
<dbReference type="InterPro" id="IPR007400">
    <property type="entry name" value="PrpF-like"/>
</dbReference>
<dbReference type="Gene3D" id="3.10.310.10">
    <property type="entry name" value="Diaminopimelate Epimerase, Chain A, domain 1"/>
    <property type="match status" value="2"/>
</dbReference>
<keyword evidence="2" id="KW-0413">Isomerase</keyword>
<dbReference type="SUPFAM" id="SSF54506">
    <property type="entry name" value="Diaminopimelate epimerase-like"/>
    <property type="match status" value="2"/>
</dbReference>
<dbReference type="AlphaFoldDB" id="A0A420Y3X5"/>
<dbReference type="EMBL" id="QVQW01000054">
    <property type="protein sequence ID" value="RKU42594.1"/>
    <property type="molecule type" value="Genomic_DNA"/>
</dbReference>